<dbReference type="Proteomes" id="UP000269721">
    <property type="component" value="Unassembled WGS sequence"/>
</dbReference>
<name>A0A4P9WJS5_9FUNG</name>
<dbReference type="AlphaFoldDB" id="A0A4P9WJS5"/>
<evidence type="ECO:0000313" key="3">
    <source>
        <dbReference type="Proteomes" id="UP000269721"/>
    </source>
</evidence>
<reference evidence="3" key="1">
    <citation type="journal article" date="2018" name="Nat. Microbiol.">
        <title>Leveraging single-cell genomics to expand the fungal tree of life.</title>
        <authorList>
            <person name="Ahrendt S.R."/>
            <person name="Quandt C.A."/>
            <person name="Ciobanu D."/>
            <person name="Clum A."/>
            <person name="Salamov A."/>
            <person name="Andreopoulos B."/>
            <person name="Cheng J.F."/>
            <person name="Woyke T."/>
            <person name="Pelin A."/>
            <person name="Henrissat B."/>
            <person name="Reynolds N.K."/>
            <person name="Benny G.L."/>
            <person name="Smith M.E."/>
            <person name="James T.Y."/>
            <person name="Grigoriev I.V."/>
        </authorList>
    </citation>
    <scope>NUCLEOTIDE SEQUENCE [LARGE SCALE GENOMIC DNA]</scope>
</reference>
<gene>
    <name evidence="2" type="ORF">BDK51DRAFT_29281</name>
</gene>
<protein>
    <submittedName>
        <fullName evidence="2">Uncharacterized protein</fullName>
    </submittedName>
</protein>
<feature type="region of interest" description="Disordered" evidence="1">
    <location>
        <begin position="29"/>
        <end position="49"/>
    </location>
</feature>
<organism evidence="2 3">
    <name type="scientific">Blyttiomyces helicus</name>
    <dbReference type="NCBI Taxonomy" id="388810"/>
    <lineage>
        <taxon>Eukaryota</taxon>
        <taxon>Fungi</taxon>
        <taxon>Fungi incertae sedis</taxon>
        <taxon>Chytridiomycota</taxon>
        <taxon>Chytridiomycota incertae sedis</taxon>
        <taxon>Chytridiomycetes</taxon>
        <taxon>Chytridiomycetes incertae sedis</taxon>
        <taxon>Blyttiomyces</taxon>
    </lineage>
</organism>
<accession>A0A4P9WJS5</accession>
<evidence type="ECO:0000313" key="2">
    <source>
        <dbReference type="EMBL" id="RKO93191.1"/>
    </source>
</evidence>
<evidence type="ECO:0000256" key="1">
    <source>
        <dbReference type="SAM" id="MobiDB-lite"/>
    </source>
</evidence>
<dbReference type="EMBL" id="KZ994338">
    <property type="protein sequence ID" value="RKO93191.1"/>
    <property type="molecule type" value="Genomic_DNA"/>
</dbReference>
<proteinExistence type="predicted"/>
<keyword evidence="3" id="KW-1185">Reference proteome</keyword>
<sequence length="174" mass="18546">MDQAAANLQANFIAPPVGSPVGLGGTTNWGRGSERQEVSTKTGCTMPAGGGGAGRGWGLRLYNAEQIDTSQTMPDYTRSDDPGISVARFWVDMDKFSLTYTQIMDDTISVAQNEISAEAEWGISSRKALILPINSAWEKIAKSALERVSRKLPGSSKARTAGHVCVEAKARAVV</sequence>